<dbReference type="RefSeq" id="WP_009033771.1">
    <property type="nucleotide sequence ID" value="NZ_ALWO02000045.1"/>
</dbReference>
<evidence type="ECO:0000256" key="1">
    <source>
        <dbReference type="ARBA" id="ARBA00022553"/>
    </source>
</evidence>
<name>S2D3Z9_INDAL</name>
<dbReference type="Gene3D" id="3.30.565.10">
    <property type="entry name" value="Histidine kinase-like ATPase, C-terminal domain"/>
    <property type="match status" value="1"/>
</dbReference>
<evidence type="ECO:0000313" key="4">
    <source>
        <dbReference type="EMBL" id="EOZ93624.1"/>
    </source>
</evidence>
<dbReference type="Pfam" id="PF07494">
    <property type="entry name" value="Reg_prop"/>
    <property type="match status" value="2"/>
</dbReference>
<gene>
    <name evidence="4" type="ORF">A33Q_3570</name>
</gene>
<dbReference type="Gene3D" id="1.20.5.1930">
    <property type="match status" value="1"/>
</dbReference>
<comment type="caution">
    <text evidence="4">The sequence shown here is derived from an EMBL/GenBank/DDBJ whole genome shotgun (WGS) entry which is preliminary data.</text>
</comment>
<dbReference type="CDD" id="cd16917">
    <property type="entry name" value="HATPase_UhpB-NarQ-NarX-like"/>
    <property type="match status" value="1"/>
</dbReference>
<dbReference type="Proteomes" id="UP000006073">
    <property type="component" value="Unassembled WGS sequence"/>
</dbReference>
<dbReference type="PROSITE" id="PS50109">
    <property type="entry name" value="HIS_KIN"/>
    <property type="match status" value="1"/>
</dbReference>
<dbReference type="GO" id="GO:0000155">
    <property type="term" value="F:phosphorelay sensor kinase activity"/>
    <property type="evidence" value="ECO:0007669"/>
    <property type="project" value="InterPro"/>
</dbReference>
<dbReference type="EMBL" id="ALWO02000045">
    <property type="protein sequence ID" value="EOZ93624.1"/>
    <property type="molecule type" value="Genomic_DNA"/>
</dbReference>
<dbReference type="Pfam" id="PF02518">
    <property type="entry name" value="HATPase_c"/>
    <property type="match status" value="1"/>
</dbReference>
<dbReference type="GO" id="GO:0046983">
    <property type="term" value="F:protein dimerization activity"/>
    <property type="evidence" value="ECO:0007669"/>
    <property type="project" value="InterPro"/>
</dbReference>
<keyword evidence="5" id="KW-1185">Reference proteome</keyword>
<dbReference type="eggNOG" id="COG4585">
    <property type="taxonomic scope" value="Bacteria"/>
</dbReference>
<sequence length="1001" mass="117294">MKHIFTIFLFLWLGQEILANKNPFFNRLTVKDGLASNQVLSLWQDKKGFIWIGTSNGLQRYDGNNFLYFGIQRPEKFPSMPAKHIFEDHEGRMWINYGRHIGIYDPESQAFKEIPLENSENRSMGEYIYQDSKGNIFLVLVRRKALRYDKSRGIFTDKNLPFKIPEGYRVNRVFEDSKTGFYWVSSEEGVSVYDPKSDQVYFRANNPLSLPFLEEERVKIVTEYYIDKNRTHWISYWTPKEQIFESFDEHLQQYITDASSLLNTSNEYREVQHTLESKRDELWKYGVRSFYKFDRVKKKFDLYKFDFLEYKKVSQIYEDREGALWIATDSGLYHYTHNSPQVDYYFAAESKSNSFMSVKEIKLTHSKQRQFWIADWGKGIQILDQNLKPQPSEKIYRGSARHKELYQSWCLLQDRLTNQVWVGNQAGWLQWINPETLETQEFNFPVFERATIRSIEQDQSGDVWFSTQKGDLIKYKAGSPLINDSFEKIKAFKGFTFVNMVDSQNRIWVGSAHDGVYCMDTQTGENIIHLDKSNFRDSPVEKMVQLNDSIYVFGYELLYTFNEKSGEIRTLSYAEGLSGNDIITIVPDRDGFLWIYTPNGICRYNYFQNSFTQYGARDGFGLIETDGDFGLKTNTGEIIFLGKNSLVRFNPIQYNSSLKPDRPSLTSIRLFDKAIFVDSLTTEKRRSFSHDQNAFTFYFSTLSYIHQDKLRYYYKLSGIDDDWRSSGVNNMAVYSLLPPGKYILEFKSENEERLSSPIGTFYFKILPPFYETWWFRLLILLISIGIIYVIFKLNINRILAVVKVRNRVARDLHDDMGSTLSTINILSSMAKTKLHTEPIKTSEYISKISENSQRMMEAMDDIVWSIKPSNDSMDKVIARMREFTNSVLEAKEIDFRFEVEEKVYQTKIPMDTRRDLFLIFKESVNNLAKYSKCSRAFIHFSLKKKMLHMRIRDYGQGFVIQEADEGNGLNNMQKRADKMGGALKVFSEPGEGTEVILDVPI</sequence>
<dbReference type="SUPFAM" id="SSF55874">
    <property type="entry name" value="ATPase domain of HSP90 chaperone/DNA topoisomerase II/histidine kinase"/>
    <property type="match status" value="1"/>
</dbReference>
<proteinExistence type="predicted"/>
<dbReference type="InterPro" id="IPR011123">
    <property type="entry name" value="Y_Y_Y"/>
</dbReference>
<keyword evidence="2" id="KW-0812">Transmembrane</keyword>
<keyword evidence="2" id="KW-1133">Transmembrane helix</keyword>
<dbReference type="InterPro" id="IPR011110">
    <property type="entry name" value="Reg_prop"/>
</dbReference>
<dbReference type="STRING" id="1189612.A33Q_3570"/>
<dbReference type="SUPFAM" id="SSF63829">
    <property type="entry name" value="Calcium-dependent phosphotriesterase"/>
    <property type="match status" value="2"/>
</dbReference>
<dbReference type="AlphaFoldDB" id="S2D3Z9"/>
<feature type="transmembrane region" description="Helical" evidence="2">
    <location>
        <begin position="773"/>
        <end position="791"/>
    </location>
</feature>
<evidence type="ECO:0000313" key="5">
    <source>
        <dbReference type="Proteomes" id="UP000006073"/>
    </source>
</evidence>
<evidence type="ECO:0000256" key="2">
    <source>
        <dbReference type="SAM" id="Phobius"/>
    </source>
</evidence>
<dbReference type="InterPro" id="IPR015943">
    <property type="entry name" value="WD40/YVTN_repeat-like_dom_sf"/>
</dbReference>
<dbReference type="Gene3D" id="2.60.40.10">
    <property type="entry name" value="Immunoglobulins"/>
    <property type="match status" value="1"/>
</dbReference>
<organism evidence="4 5">
    <name type="scientific">Indibacter alkaliphilus (strain CCUG 57479 / KCTC 22604 / LW1)</name>
    <dbReference type="NCBI Taxonomy" id="1189612"/>
    <lineage>
        <taxon>Bacteria</taxon>
        <taxon>Pseudomonadati</taxon>
        <taxon>Bacteroidota</taxon>
        <taxon>Cytophagia</taxon>
        <taxon>Cytophagales</taxon>
        <taxon>Cyclobacteriaceae</taxon>
    </lineage>
</organism>
<dbReference type="eggNOG" id="COG3292">
    <property type="taxonomic scope" value="Bacteria"/>
</dbReference>
<evidence type="ECO:0000259" key="3">
    <source>
        <dbReference type="PROSITE" id="PS50109"/>
    </source>
</evidence>
<dbReference type="PANTHER" id="PTHR43547:SF2">
    <property type="entry name" value="HYBRID SIGNAL TRANSDUCTION HISTIDINE KINASE C"/>
    <property type="match status" value="1"/>
</dbReference>
<dbReference type="InterPro" id="IPR011712">
    <property type="entry name" value="Sig_transdc_His_kin_sub3_dim/P"/>
</dbReference>
<dbReference type="GO" id="GO:0016020">
    <property type="term" value="C:membrane"/>
    <property type="evidence" value="ECO:0007669"/>
    <property type="project" value="InterPro"/>
</dbReference>
<accession>S2D3Z9</accession>
<dbReference type="Pfam" id="PF07730">
    <property type="entry name" value="HisKA_3"/>
    <property type="match status" value="1"/>
</dbReference>
<dbReference type="InterPro" id="IPR003594">
    <property type="entry name" value="HATPase_dom"/>
</dbReference>
<dbReference type="PANTHER" id="PTHR43547">
    <property type="entry name" value="TWO-COMPONENT HISTIDINE KINASE"/>
    <property type="match status" value="1"/>
</dbReference>
<dbReference type="InterPro" id="IPR013783">
    <property type="entry name" value="Ig-like_fold"/>
</dbReference>
<keyword evidence="2" id="KW-0472">Membrane</keyword>
<dbReference type="OrthoDB" id="9806995at2"/>
<dbReference type="InterPro" id="IPR005467">
    <property type="entry name" value="His_kinase_dom"/>
</dbReference>
<reference evidence="4 5" key="1">
    <citation type="journal article" date="2013" name="Genome Announc.">
        <title>Draft Genome Sequence of Indibacter alkaliphilus Strain LW1T, Isolated from Lonar Lake, a Haloalkaline Lake in the Buldana District of Maharashtra, India.</title>
        <authorList>
            <person name="Singh A."/>
            <person name="Kumar Jangir P."/>
            <person name="Sharma R."/>
            <person name="Singh A."/>
            <person name="Kumar Pinnaka A."/>
            <person name="Shivaji S."/>
        </authorList>
    </citation>
    <scope>NUCLEOTIDE SEQUENCE [LARGE SCALE GENOMIC DNA]</scope>
    <source>
        <strain evidence="5">CCUG 57479 / KCTC 22604 / LW1</strain>
    </source>
</reference>
<protein>
    <submittedName>
        <fullName evidence="4">GGDEF domain protein</fullName>
    </submittedName>
</protein>
<dbReference type="Pfam" id="PF07495">
    <property type="entry name" value="Y_Y_Y"/>
    <property type="match status" value="1"/>
</dbReference>
<keyword evidence="1" id="KW-0597">Phosphoprotein</keyword>
<dbReference type="Gene3D" id="2.130.10.10">
    <property type="entry name" value="YVTN repeat-like/Quinoprotein amine dehydrogenase"/>
    <property type="match status" value="2"/>
</dbReference>
<feature type="domain" description="Histidine kinase" evidence="3">
    <location>
        <begin position="811"/>
        <end position="1001"/>
    </location>
</feature>
<dbReference type="InterPro" id="IPR036890">
    <property type="entry name" value="HATPase_C_sf"/>
</dbReference>